<accession>A0A2T7SPA3</accession>
<keyword evidence="2" id="KW-1185">Reference proteome</keyword>
<dbReference type="AlphaFoldDB" id="A0A2T7SPA3"/>
<comment type="caution">
    <text evidence="1">The sequence shown here is derived from an EMBL/GenBank/DDBJ whole genome shotgun (WGS) entry which is preliminary data.</text>
</comment>
<evidence type="ECO:0000313" key="1">
    <source>
        <dbReference type="EMBL" id="PVE04644.1"/>
    </source>
</evidence>
<reference evidence="1 2" key="1">
    <citation type="submission" date="2013-12" db="EMBL/GenBank/DDBJ databases">
        <title>Annotated genome of Streptomyces scopuliridis.</title>
        <authorList>
            <person name="Olson J.B."/>
        </authorList>
    </citation>
    <scope>NUCLEOTIDE SEQUENCE [LARGE SCALE GENOMIC DNA]</scope>
    <source>
        <strain evidence="1 2">RB72</strain>
    </source>
</reference>
<dbReference type="Proteomes" id="UP000245992">
    <property type="component" value="Unassembled WGS sequence"/>
</dbReference>
<evidence type="ECO:0000313" key="2">
    <source>
        <dbReference type="Proteomes" id="UP000245992"/>
    </source>
</evidence>
<dbReference type="EMBL" id="AZSP01000384">
    <property type="protein sequence ID" value="PVE04644.1"/>
    <property type="molecule type" value="Genomic_DNA"/>
</dbReference>
<sequence length="46" mass="5256">MMYRDFGDRVRMAYDPSQIEEAVAITLLCVRVPRLVGSLELARTGR</sequence>
<protein>
    <submittedName>
        <fullName evidence="1">Uncharacterized protein</fullName>
    </submittedName>
</protein>
<organism evidence="1 2">
    <name type="scientific">Streptomyces scopuliridis RB72</name>
    <dbReference type="NCBI Taxonomy" id="1440053"/>
    <lineage>
        <taxon>Bacteria</taxon>
        <taxon>Bacillati</taxon>
        <taxon>Actinomycetota</taxon>
        <taxon>Actinomycetes</taxon>
        <taxon>Kitasatosporales</taxon>
        <taxon>Streptomycetaceae</taxon>
        <taxon>Streptomyces</taxon>
    </lineage>
</organism>
<name>A0A2T7SPA3_9ACTN</name>
<proteinExistence type="predicted"/>
<gene>
    <name evidence="1" type="ORF">Y717_10640</name>
</gene>